<organism evidence="1 2">
    <name type="scientific">Pseudomonas violetae</name>
    <dbReference type="NCBI Taxonomy" id="2915813"/>
    <lineage>
        <taxon>Bacteria</taxon>
        <taxon>Pseudomonadati</taxon>
        <taxon>Pseudomonadota</taxon>
        <taxon>Gammaproteobacteria</taxon>
        <taxon>Pseudomonadales</taxon>
        <taxon>Pseudomonadaceae</taxon>
        <taxon>Pseudomonas</taxon>
    </lineage>
</organism>
<proteinExistence type="predicted"/>
<name>A0ABT0ESU7_9PSED</name>
<protein>
    <submittedName>
        <fullName evidence="1">Uncharacterized protein</fullName>
    </submittedName>
</protein>
<gene>
    <name evidence="1" type="ORF">L9059_01105</name>
</gene>
<dbReference type="EMBL" id="JAKNRW010000001">
    <property type="protein sequence ID" value="MCK1788810.1"/>
    <property type="molecule type" value="Genomic_DNA"/>
</dbReference>
<accession>A0ABT0ESU7</accession>
<comment type="caution">
    <text evidence="1">The sequence shown here is derived from an EMBL/GenBank/DDBJ whole genome shotgun (WGS) entry which is preliminary data.</text>
</comment>
<reference evidence="1 2" key="1">
    <citation type="submission" date="2022-02" db="EMBL/GenBank/DDBJ databases">
        <title>Comparative genomics of the first Antarctic Pseudomonas spp. capable of biotransforming 2,4,6-Trinitrotoluene.</title>
        <authorList>
            <person name="Cabrera M.A."/>
            <person name="Marquez S.L."/>
            <person name="Perez-Donoso J.M."/>
        </authorList>
    </citation>
    <scope>NUCLEOTIDE SEQUENCE [LARGE SCALE GENOMIC DNA]</scope>
    <source>
        <strain evidence="1 2">TNT19</strain>
    </source>
</reference>
<evidence type="ECO:0000313" key="1">
    <source>
        <dbReference type="EMBL" id="MCK1788810.1"/>
    </source>
</evidence>
<sequence length="94" mass="11015">MDNRHVPNPSEPHYNVWFLVEAALRMNARRLPFGEETHVRKLVGEELWDQLGGEGGNGNLFGKHVAKNLEYFSLEYARKQGTRTMYRRREEAEI</sequence>
<dbReference type="RefSeq" id="WP_247286063.1">
    <property type="nucleotide sequence ID" value="NZ_JAKNRW010000001.1"/>
</dbReference>
<evidence type="ECO:0000313" key="2">
    <source>
        <dbReference type="Proteomes" id="UP001299876"/>
    </source>
</evidence>
<keyword evidence="2" id="KW-1185">Reference proteome</keyword>
<dbReference type="Proteomes" id="UP001299876">
    <property type="component" value="Unassembled WGS sequence"/>
</dbReference>